<dbReference type="GO" id="GO:0051536">
    <property type="term" value="F:iron-sulfur cluster binding"/>
    <property type="evidence" value="ECO:0007669"/>
    <property type="project" value="UniProtKB-KW"/>
</dbReference>
<protein>
    <submittedName>
        <fullName evidence="10">Unplaced genomic scaffold SPHSTscaffold_98, whole genome shotgun sequence</fullName>
    </submittedName>
</protein>
<dbReference type="InterPro" id="IPR052571">
    <property type="entry name" value="Mt_RNA_Methyltransferase"/>
</dbReference>
<evidence type="ECO:0000256" key="1">
    <source>
        <dbReference type="ARBA" id="ARBA00004173"/>
    </source>
</evidence>
<proteinExistence type="predicted"/>
<evidence type="ECO:0000256" key="2">
    <source>
        <dbReference type="ARBA" id="ARBA00022723"/>
    </source>
</evidence>
<feature type="region of interest" description="Disordered" evidence="9">
    <location>
        <begin position="737"/>
        <end position="791"/>
    </location>
</feature>
<dbReference type="Proteomes" id="UP000054279">
    <property type="component" value="Unassembled WGS sequence"/>
</dbReference>
<evidence type="ECO:0000256" key="9">
    <source>
        <dbReference type="SAM" id="MobiDB-lite"/>
    </source>
</evidence>
<dbReference type="GO" id="GO:0008168">
    <property type="term" value="F:methyltransferase activity"/>
    <property type="evidence" value="ECO:0007669"/>
    <property type="project" value="InterPro"/>
</dbReference>
<dbReference type="OrthoDB" id="421327at2759"/>
<keyword evidence="3" id="KW-0809">Transit peptide</keyword>
<feature type="compositionally biased region" description="Basic and acidic residues" evidence="9">
    <location>
        <begin position="765"/>
        <end position="791"/>
    </location>
</feature>
<comment type="subcellular location">
    <subcellularLocation>
        <location evidence="1">Mitochondrion</location>
    </subcellularLocation>
</comment>
<organism evidence="10 11">
    <name type="scientific">Sphaerobolus stellatus (strain SS14)</name>
    <dbReference type="NCBI Taxonomy" id="990650"/>
    <lineage>
        <taxon>Eukaryota</taxon>
        <taxon>Fungi</taxon>
        <taxon>Dikarya</taxon>
        <taxon>Basidiomycota</taxon>
        <taxon>Agaricomycotina</taxon>
        <taxon>Agaricomycetes</taxon>
        <taxon>Phallomycetidae</taxon>
        <taxon>Geastrales</taxon>
        <taxon>Sphaerobolaceae</taxon>
        <taxon>Sphaerobolus</taxon>
    </lineage>
</organism>
<dbReference type="Pfam" id="PF09243">
    <property type="entry name" value="Rsm22"/>
    <property type="match status" value="2"/>
</dbReference>
<evidence type="ECO:0000256" key="8">
    <source>
        <dbReference type="SAM" id="Coils"/>
    </source>
</evidence>
<accession>A0A0C9U2D2</accession>
<evidence type="ECO:0000256" key="4">
    <source>
        <dbReference type="ARBA" id="ARBA00023004"/>
    </source>
</evidence>
<evidence type="ECO:0000313" key="11">
    <source>
        <dbReference type="Proteomes" id="UP000054279"/>
    </source>
</evidence>
<sequence>MRLLRSSSIYLFHRAIARDAARSFHTSGPSSSETPVPNKPLELDPAFQALLKDVDMSLTRSTTTSRKARKGKKGYVTSEHRELEVLETFPDVEDTSKVKTEDLDDIFPKSERQSPAASFGSRHLGAVVLPFELQRSIMGLISESDKPLIHFDAKRLFQQSPTADASADKHGTTPNTWSLHYVPPSYTETKSTDKLSHIRARKNRIRDGTAFATVVMPAQYSVIRSVLEHVRTRLGDEWASNVDGVIDWGSGTGSGLWAALHTFRNKHPKVSLSEQSEDPPLDAVEEASYETADAAEREALDAIEELESKVEDAQVVAEEAKEQVMDAKDAAEKAKEVARTRQEVGAEDAEEAAKAAEAAEAALRIAVDESVEAVEAVEEAVNALQAAEKSLRGETGVTPHEAEFADNLRSSIAHNKGDDIRLEDSTITSYIALERRDGLSSIARRLLKDIPSNTTVNFNKYLHNEDRVSKGSETGQRTIALSAFLLNTITSGYARKDLLKEIWYSGADVIVIIEDASVQGYQNVADARDYLLKLGRRERWAALNDDVEAEVIAKKELNENDVDAEVEEVIGSPVIPEDFPFSVEGLEEENAPYATTVDDIDGSGLSGKELEEALRLEAYSWPRINFAPMKRSGHVIIDACVPEGPIMRLTYPRSQGKQIYHDARKASWGDIFPHEPKNAPLVRYTGAKAKGPAQQSGYNPIPTLSKEDQEEEKLMMKVLGKDEEKVKKAKRVLHAKKLGKGRGGEGALAKAADVSNKAGWSHAIEGLRKESRERREARKEAKWSKQTRDGE</sequence>
<keyword evidence="5" id="KW-0411">Iron-sulfur</keyword>
<dbReference type="HOGENOM" id="CLU_019579_0_0_1"/>
<evidence type="ECO:0000313" key="10">
    <source>
        <dbReference type="EMBL" id="KIJ36933.1"/>
    </source>
</evidence>
<dbReference type="EMBL" id="KN837173">
    <property type="protein sequence ID" value="KIJ36933.1"/>
    <property type="molecule type" value="Genomic_DNA"/>
</dbReference>
<dbReference type="GO" id="GO:0003735">
    <property type="term" value="F:structural constituent of ribosome"/>
    <property type="evidence" value="ECO:0007669"/>
    <property type="project" value="TreeGrafter"/>
</dbReference>
<comment type="function">
    <text evidence="7">Mitochondrial ribosome (mitoribosome) assembly factor. Binds at the interface of the head and body domains of the mitochondrial small ribosomal subunit (mt-SSU), occluding the mRNA channel and preventing compaction of the head domain towards the body. Probable inactive methyltransferase: retains the characteristic folding and ability to bind S-adenosyl-L-methionine, but it probably lost its methyltransferase activity.</text>
</comment>
<keyword evidence="11" id="KW-1185">Reference proteome</keyword>
<name>A0A0C9U2D2_SPHS4</name>
<keyword evidence="4" id="KW-0408">Iron</keyword>
<dbReference type="PANTHER" id="PTHR13184:SF5">
    <property type="entry name" value="METHYLTRANSFERASE-LIKE PROTEIN 17, MITOCHONDRIAL"/>
    <property type="match status" value="1"/>
</dbReference>
<keyword evidence="6" id="KW-0496">Mitochondrion</keyword>
<dbReference type="InterPro" id="IPR015324">
    <property type="entry name" value="Ribosomal_Rsm22-like"/>
</dbReference>
<dbReference type="GO" id="GO:0006412">
    <property type="term" value="P:translation"/>
    <property type="evidence" value="ECO:0007669"/>
    <property type="project" value="InterPro"/>
</dbReference>
<dbReference type="AlphaFoldDB" id="A0A0C9U2D2"/>
<dbReference type="GO" id="GO:0046872">
    <property type="term" value="F:metal ion binding"/>
    <property type="evidence" value="ECO:0007669"/>
    <property type="project" value="UniProtKB-KW"/>
</dbReference>
<keyword evidence="8" id="KW-0175">Coiled coil</keyword>
<reference evidence="10 11" key="1">
    <citation type="submission" date="2014-06" db="EMBL/GenBank/DDBJ databases">
        <title>Evolutionary Origins and Diversification of the Mycorrhizal Mutualists.</title>
        <authorList>
            <consortium name="DOE Joint Genome Institute"/>
            <consortium name="Mycorrhizal Genomics Consortium"/>
            <person name="Kohler A."/>
            <person name="Kuo A."/>
            <person name="Nagy L.G."/>
            <person name="Floudas D."/>
            <person name="Copeland A."/>
            <person name="Barry K.W."/>
            <person name="Cichocki N."/>
            <person name="Veneault-Fourrey C."/>
            <person name="LaButti K."/>
            <person name="Lindquist E.A."/>
            <person name="Lipzen A."/>
            <person name="Lundell T."/>
            <person name="Morin E."/>
            <person name="Murat C."/>
            <person name="Riley R."/>
            <person name="Ohm R."/>
            <person name="Sun H."/>
            <person name="Tunlid A."/>
            <person name="Henrissat B."/>
            <person name="Grigoriev I.V."/>
            <person name="Hibbett D.S."/>
            <person name="Martin F."/>
        </authorList>
    </citation>
    <scope>NUCLEOTIDE SEQUENCE [LARGE SCALE GENOMIC DNA]</scope>
    <source>
        <strain evidence="10 11">SS14</strain>
    </source>
</reference>
<feature type="coiled-coil region" evidence="8">
    <location>
        <begin position="289"/>
        <end position="394"/>
    </location>
</feature>
<evidence type="ECO:0000256" key="7">
    <source>
        <dbReference type="ARBA" id="ARBA00045681"/>
    </source>
</evidence>
<evidence type="ECO:0000256" key="5">
    <source>
        <dbReference type="ARBA" id="ARBA00023014"/>
    </source>
</evidence>
<dbReference type="PANTHER" id="PTHR13184">
    <property type="entry name" value="37S RIBOSOMAL PROTEIN S22"/>
    <property type="match status" value="1"/>
</dbReference>
<evidence type="ECO:0000256" key="3">
    <source>
        <dbReference type="ARBA" id="ARBA00022946"/>
    </source>
</evidence>
<gene>
    <name evidence="10" type="ORF">M422DRAFT_33984</name>
</gene>
<dbReference type="GO" id="GO:0005763">
    <property type="term" value="C:mitochondrial small ribosomal subunit"/>
    <property type="evidence" value="ECO:0007669"/>
    <property type="project" value="TreeGrafter"/>
</dbReference>
<evidence type="ECO:0000256" key="6">
    <source>
        <dbReference type="ARBA" id="ARBA00023128"/>
    </source>
</evidence>
<keyword evidence="2" id="KW-0479">Metal-binding</keyword>